<protein>
    <submittedName>
        <fullName evidence="2">Uncharacterized protein</fullName>
    </submittedName>
</protein>
<keyword evidence="1" id="KW-1133">Transmembrane helix</keyword>
<gene>
    <name evidence="2" type="ORF">BDW59DRAFT_165685</name>
</gene>
<feature type="transmembrane region" description="Helical" evidence="1">
    <location>
        <begin position="133"/>
        <end position="154"/>
    </location>
</feature>
<organism evidence="2 3">
    <name type="scientific">Aspergillus cavernicola</name>
    <dbReference type="NCBI Taxonomy" id="176166"/>
    <lineage>
        <taxon>Eukaryota</taxon>
        <taxon>Fungi</taxon>
        <taxon>Dikarya</taxon>
        <taxon>Ascomycota</taxon>
        <taxon>Pezizomycotina</taxon>
        <taxon>Eurotiomycetes</taxon>
        <taxon>Eurotiomycetidae</taxon>
        <taxon>Eurotiales</taxon>
        <taxon>Aspergillaceae</taxon>
        <taxon>Aspergillus</taxon>
        <taxon>Aspergillus subgen. Nidulantes</taxon>
    </lineage>
</organism>
<keyword evidence="3" id="KW-1185">Reference proteome</keyword>
<evidence type="ECO:0000256" key="1">
    <source>
        <dbReference type="SAM" id="Phobius"/>
    </source>
</evidence>
<accession>A0ABR4HS64</accession>
<evidence type="ECO:0000313" key="2">
    <source>
        <dbReference type="EMBL" id="KAL2817979.1"/>
    </source>
</evidence>
<evidence type="ECO:0000313" key="3">
    <source>
        <dbReference type="Proteomes" id="UP001610335"/>
    </source>
</evidence>
<reference evidence="2 3" key="1">
    <citation type="submission" date="2024-07" db="EMBL/GenBank/DDBJ databases">
        <title>Section-level genome sequencing and comparative genomics of Aspergillus sections Usti and Cavernicolus.</title>
        <authorList>
            <consortium name="Lawrence Berkeley National Laboratory"/>
            <person name="Nybo J.L."/>
            <person name="Vesth T.C."/>
            <person name="Theobald S."/>
            <person name="Frisvad J.C."/>
            <person name="Larsen T.O."/>
            <person name="Kjaerboelling I."/>
            <person name="Rothschild-Mancinelli K."/>
            <person name="Lyhne E.K."/>
            <person name="Kogle M.E."/>
            <person name="Barry K."/>
            <person name="Clum A."/>
            <person name="Na H."/>
            <person name="Ledsgaard L."/>
            <person name="Lin J."/>
            <person name="Lipzen A."/>
            <person name="Kuo A."/>
            <person name="Riley R."/>
            <person name="Mondo S."/>
            <person name="LaButti K."/>
            <person name="Haridas S."/>
            <person name="Pangalinan J."/>
            <person name="Salamov A.A."/>
            <person name="Simmons B.A."/>
            <person name="Magnuson J.K."/>
            <person name="Chen J."/>
            <person name="Drula E."/>
            <person name="Henrissat B."/>
            <person name="Wiebenga A."/>
            <person name="Lubbers R.J."/>
            <person name="Gomes A.C."/>
            <person name="Makela M.R."/>
            <person name="Stajich J."/>
            <person name="Grigoriev I.V."/>
            <person name="Mortensen U.H."/>
            <person name="De vries R.P."/>
            <person name="Baker S.E."/>
            <person name="Andersen M.R."/>
        </authorList>
    </citation>
    <scope>NUCLEOTIDE SEQUENCE [LARGE SCALE GENOMIC DNA]</scope>
    <source>
        <strain evidence="2 3">CBS 600.67</strain>
    </source>
</reference>
<feature type="transmembrane region" description="Helical" evidence="1">
    <location>
        <begin position="48"/>
        <end position="68"/>
    </location>
</feature>
<keyword evidence="1" id="KW-0812">Transmembrane</keyword>
<feature type="transmembrane region" description="Helical" evidence="1">
    <location>
        <begin position="15"/>
        <end position="36"/>
    </location>
</feature>
<feature type="transmembrane region" description="Helical" evidence="1">
    <location>
        <begin position="88"/>
        <end position="117"/>
    </location>
</feature>
<keyword evidence="1" id="KW-0472">Membrane</keyword>
<dbReference type="EMBL" id="JBFXLS010000087">
    <property type="protein sequence ID" value="KAL2817979.1"/>
    <property type="molecule type" value="Genomic_DNA"/>
</dbReference>
<sequence>MDLAVLCDSEVQSPFATAIHLLVGLFIIASYIPQFIRITTTSAGTTGISGWYIILLTTSATSHFAARIKNLNTSFAWGCFRRGDLQGFNAFSALVIYLQAFIHWAAAITLLAFYVYFRNDAHSSPSSSPSNPVILGIVLTHAAIVIPPAIYLLQLIIHEDHPDFDVILGLNSIYGIFLRFLGILTSESRSQGRSQPTKPRPAGHHIHGLSWLAGLENETAAAATGLSALI</sequence>
<dbReference type="Proteomes" id="UP001610335">
    <property type="component" value="Unassembled WGS sequence"/>
</dbReference>
<proteinExistence type="predicted"/>
<comment type="caution">
    <text evidence="2">The sequence shown here is derived from an EMBL/GenBank/DDBJ whole genome shotgun (WGS) entry which is preliminary data.</text>
</comment>
<name>A0ABR4HS64_9EURO</name>
<feature type="transmembrane region" description="Helical" evidence="1">
    <location>
        <begin position="166"/>
        <end position="184"/>
    </location>
</feature>